<dbReference type="PANTHER" id="PTHR15600:SF42">
    <property type="entry name" value="SACSIN"/>
    <property type="match status" value="1"/>
</dbReference>
<evidence type="ECO:0000313" key="2">
    <source>
        <dbReference type="EMBL" id="CZT11736.1"/>
    </source>
</evidence>
<accession>A0A1E1LMM9</accession>
<dbReference type="NCBIfam" id="NF047352">
    <property type="entry name" value="P_loop_sacsin"/>
    <property type="match status" value="1"/>
</dbReference>
<sequence>MAPQPIGSNAQKQRLTTALKNICRDYPAGGTVIRELLQNADDAAGAIQGPALLSFNNAVFKDKDFMSLSQLGDSLKLNDGATTGRFGRGFNSVYNWTDSPSIISRERLLILDPHQDWSDGGPMYDRPLDGTVIRIPLRNASQTLKNDISTLLTTPTEIQEVLRNFSAEFGTYGLLYMRNVTKLAIESAEMSLTIKMIADGDIQTHKATIIDAVNRALNDPKYDFHYNFQAGIRYTHDGISTTTSFMIQHSILNTLGISLRPWSQEQQYIPWVAIAAQLPSSQMNSTQCSLFTVLPLPVRTTQPVHIHALFSLTPDRANLHRMHDQSAQNQDPAKWNEWLLREGASVAWVKLLSALAQLYPLQSAFDQWPRAVDNNRDPLSGAVDRIVAIIQQDHLALWPTEIGYVRAETGFLALGSESPGLKEALRDANVPVTYVPIQLWDHAKKLFGPRLLSSANVCAYLNSKPAVVRGLRDRVKIALLEFLVSAPAVIDYGRLELFPFEDGEFRSLDGVNAFVHRDSAEKDLFSRQPELNLALGRLPEQTQRIFVDGCESRTLHPSIRFRSVDSFRDYCSRTFFAGFDKALEAHALDTDGAGFVTSAWSWILDRKISIKDENLSALWLLPMSDGQYRQLRYKQIVIYVAPPGLSGDIMRRMDAEFLASSRPLLLTGKASLGRRSSAVVTTLLQAKCIGVFDALNLLVLIEQMNIQDLTAVKACIRGLPIFKKLTWVSKGLKMNPLHAWTTLNRCKRSIGILDQNTKFPGIHDLQFLVATSGSHQQRILDAWKLADCVQPADVIQDYIIPAWQNGLSDNWGDSCKENIAAYMLGMFSSLDRDSQAALRILPIIPVMRLNGDATSSFACASDLIDSDVTELAALCFEDEEVVPGDNFLRNFNIALKDCGMKTSIDEAVVRHRIKCYASGNYPLVDVQVRAKLLLRSSCKWQSVKEADDSGLRCLAWLPVTQAGFASLKDASQCRGFRDRSLVGSQLPILTTSISEEWESRLGWNATIATSILMAQLQHGISQNSRMVVDAVLSYIDAHRLLDELAPELNILRCVAVSSGLFVEPAHAFCPSQNLRRGCYLLEPYLANVDSSVWRYNEKLLRNFGAKEKLEDRDIGVAVELLNFAAKFSRNSLLGLKILGASGRFHNIEDICYNDSAALHSRHNSNLTQPKIPLATILGLNIDFLSAQRVKGILEIEDEDEEEFDQQENPITRISDTLDRYPVETTFREYLANADDSRGALEISWLLDDRRHPCAELISPEMEVLQGPSLLCFNNGTFTEKDFNGLKNVGEGSKMLNKRSIGQFGRGSQTMFHFTDYPMILSGEYLLILDPQQEVLPMNAKKGKRKPGVKLKLAKVREACPDQLTPFDGLFGYTIDQDRFPGTIFRFPLVTPSSQGNLRISKRELNSAEVHKLMDAYFDEARISLLFLRRINTI</sequence>
<evidence type="ECO:0000259" key="1">
    <source>
        <dbReference type="Pfam" id="PF25794"/>
    </source>
</evidence>
<keyword evidence="3" id="KW-1185">Reference proteome</keyword>
<dbReference type="Proteomes" id="UP000178129">
    <property type="component" value="Unassembled WGS sequence"/>
</dbReference>
<dbReference type="SUPFAM" id="SSF55874">
    <property type="entry name" value="ATPase domain of HSP90 chaperone/DNA topoisomerase II/histidine kinase"/>
    <property type="match status" value="2"/>
</dbReference>
<organism evidence="2 3">
    <name type="scientific">Rhynchosporium graminicola</name>
    <dbReference type="NCBI Taxonomy" id="2792576"/>
    <lineage>
        <taxon>Eukaryota</taxon>
        <taxon>Fungi</taxon>
        <taxon>Dikarya</taxon>
        <taxon>Ascomycota</taxon>
        <taxon>Pezizomycotina</taxon>
        <taxon>Leotiomycetes</taxon>
        <taxon>Helotiales</taxon>
        <taxon>Ploettnerulaceae</taxon>
        <taxon>Rhynchosporium</taxon>
    </lineage>
</organism>
<dbReference type="InterPro" id="IPR058210">
    <property type="entry name" value="SACS/Nov_dom"/>
</dbReference>
<dbReference type="GO" id="GO:0030544">
    <property type="term" value="F:Hsp70 protein binding"/>
    <property type="evidence" value="ECO:0007669"/>
    <property type="project" value="TreeGrafter"/>
</dbReference>
<dbReference type="InParanoid" id="A0A1E1LMM9"/>
<name>A0A1E1LMM9_9HELO</name>
<feature type="domain" description="Sacsin/Nov" evidence="1">
    <location>
        <begin position="46"/>
        <end position="117"/>
    </location>
</feature>
<protein>
    <recommendedName>
        <fullName evidence="1">Sacsin/Nov domain-containing protein</fullName>
    </recommendedName>
</protein>
<evidence type="ECO:0000313" key="3">
    <source>
        <dbReference type="Proteomes" id="UP000178129"/>
    </source>
</evidence>
<dbReference type="EMBL" id="FJUW01000063">
    <property type="protein sequence ID" value="CZT11736.1"/>
    <property type="molecule type" value="Genomic_DNA"/>
</dbReference>
<dbReference type="Pfam" id="PF25794">
    <property type="entry name" value="SACS"/>
    <property type="match status" value="2"/>
</dbReference>
<dbReference type="InterPro" id="IPR052972">
    <property type="entry name" value="Sacsin_chaperone_reg"/>
</dbReference>
<dbReference type="PANTHER" id="PTHR15600">
    <property type="entry name" value="SACSIN"/>
    <property type="match status" value="1"/>
</dbReference>
<reference evidence="3" key="1">
    <citation type="submission" date="2016-03" db="EMBL/GenBank/DDBJ databases">
        <authorList>
            <person name="Ploux O."/>
        </authorList>
    </citation>
    <scope>NUCLEOTIDE SEQUENCE [LARGE SCALE GENOMIC DNA]</scope>
    <source>
        <strain evidence="3">UK7</strain>
    </source>
</reference>
<gene>
    <name evidence="2" type="ORF">RCO7_08674</name>
</gene>
<proteinExistence type="predicted"/>
<comment type="caution">
    <text evidence="2">The sequence shown here is derived from an EMBL/GenBank/DDBJ whole genome shotgun (WGS) entry which is preliminary data.</text>
</comment>
<feature type="domain" description="Sacsin/Nov" evidence="1">
    <location>
        <begin position="1208"/>
        <end position="1433"/>
    </location>
</feature>
<dbReference type="InterPro" id="IPR036890">
    <property type="entry name" value="HATPase_C_sf"/>
</dbReference>
<dbReference type="STRING" id="914237.A0A1E1LMM9"/>